<dbReference type="RefSeq" id="WP_345267604.1">
    <property type="nucleotide sequence ID" value="NZ_BAABIM010000003.1"/>
</dbReference>
<evidence type="ECO:0000313" key="3">
    <source>
        <dbReference type="Proteomes" id="UP001500621"/>
    </source>
</evidence>
<proteinExistence type="predicted"/>
<protein>
    <submittedName>
        <fullName evidence="2">Histidine phosphatase family protein</fullName>
    </submittedName>
</protein>
<keyword evidence="1" id="KW-0378">Hydrolase</keyword>
<dbReference type="SMART" id="SM00855">
    <property type="entry name" value="PGAM"/>
    <property type="match status" value="1"/>
</dbReference>
<dbReference type="SUPFAM" id="SSF53254">
    <property type="entry name" value="Phosphoglycerate mutase-like"/>
    <property type="match status" value="1"/>
</dbReference>
<reference evidence="3" key="1">
    <citation type="journal article" date="2019" name="Int. J. Syst. Evol. Microbiol.">
        <title>The Global Catalogue of Microorganisms (GCM) 10K type strain sequencing project: providing services to taxonomists for standard genome sequencing and annotation.</title>
        <authorList>
            <consortium name="The Broad Institute Genomics Platform"/>
            <consortium name="The Broad Institute Genome Sequencing Center for Infectious Disease"/>
            <person name="Wu L."/>
            <person name="Ma J."/>
        </authorList>
    </citation>
    <scope>NUCLEOTIDE SEQUENCE [LARGE SCALE GENOMIC DNA]</scope>
    <source>
        <strain evidence="3">JCM 18127</strain>
    </source>
</reference>
<organism evidence="2 3">
    <name type="scientific">Nocardioides nanhaiensis</name>
    <dbReference type="NCBI Taxonomy" id="1476871"/>
    <lineage>
        <taxon>Bacteria</taxon>
        <taxon>Bacillati</taxon>
        <taxon>Actinomycetota</taxon>
        <taxon>Actinomycetes</taxon>
        <taxon>Propionibacteriales</taxon>
        <taxon>Nocardioidaceae</taxon>
        <taxon>Nocardioides</taxon>
    </lineage>
</organism>
<dbReference type="Proteomes" id="UP001500621">
    <property type="component" value="Unassembled WGS sequence"/>
</dbReference>
<dbReference type="PANTHER" id="PTHR20935:SF1">
    <property type="entry name" value="SLL1549 PROTEIN"/>
    <property type="match status" value="1"/>
</dbReference>
<name>A0ABP8WNU7_9ACTN</name>
<dbReference type="Gene3D" id="3.40.50.1240">
    <property type="entry name" value="Phosphoglycerate mutase-like"/>
    <property type="match status" value="1"/>
</dbReference>
<dbReference type="InterPro" id="IPR029033">
    <property type="entry name" value="His_PPase_superfam"/>
</dbReference>
<sequence>MPETTPPPSPTERTLVVMRHAKAEQAAPTDAERPLAERGHVDAEAAGRWLAEQGVHPDAALVSAARRTEETYAAVARGAGWDLAPTLEPGLYAAGPEAAVDLVRLVDDEVRTLVVIGHNPTMGSLALLLDDGTGDADASAVAAQGFPTSALVVFAYDGSWADLAPGTASLTASHVGRG</sequence>
<dbReference type="EMBL" id="BAABIM010000003">
    <property type="protein sequence ID" value="GAA4691483.1"/>
    <property type="molecule type" value="Genomic_DNA"/>
</dbReference>
<dbReference type="Pfam" id="PF00300">
    <property type="entry name" value="His_Phos_1"/>
    <property type="match status" value="1"/>
</dbReference>
<dbReference type="InterPro" id="IPR013078">
    <property type="entry name" value="His_Pase_superF_clade-1"/>
</dbReference>
<gene>
    <name evidence="2" type="ORF">GCM10023226_31750</name>
</gene>
<evidence type="ECO:0000256" key="1">
    <source>
        <dbReference type="ARBA" id="ARBA00022801"/>
    </source>
</evidence>
<accession>A0ABP8WNU7</accession>
<evidence type="ECO:0000313" key="2">
    <source>
        <dbReference type="EMBL" id="GAA4691483.1"/>
    </source>
</evidence>
<dbReference type="InterPro" id="IPR051021">
    <property type="entry name" value="Mito_Ser/Thr_phosphatase"/>
</dbReference>
<dbReference type="PANTHER" id="PTHR20935">
    <property type="entry name" value="PHOSPHOGLYCERATE MUTASE-RELATED"/>
    <property type="match status" value="1"/>
</dbReference>
<keyword evidence="3" id="KW-1185">Reference proteome</keyword>
<dbReference type="CDD" id="cd07040">
    <property type="entry name" value="HP"/>
    <property type="match status" value="1"/>
</dbReference>
<comment type="caution">
    <text evidence="2">The sequence shown here is derived from an EMBL/GenBank/DDBJ whole genome shotgun (WGS) entry which is preliminary data.</text>
</comment>